<comment type="similarity">
    <text evidence="2">Belongs to the peptidase S54 family.</text>
</comment>
<evidence type="ECO:0000259" key="8">
    <source>
        <dbReference type="Pfam" id="PF01694"/>
    </source>
</evidence>
<protein>
    <submittedName>
        <fullName evidence="9">Rhomboid family intramembrane serine protease</fullName>
    </submittedName>
</protein>
<keyword evidence="3 7" id="KW-0812">Transmembrane</keyword>
<dbReference type="Proteomes" id="UP000624703">
    <property type="component" value="Unassembled WGS sequence"/>
</dbReference>
<evidence type="ECO:0000256" key="1">
    <source>
        <dbReference type="ARBA" id="ARBA00004141"/>
    </source>
</evidence>
<dbReference type="GO" id="GO:0004252">
    <property type="term" value="F:serine-type endopeptidase activity"/>
    <property type="evidence" value="ECO:0007669"/>
    <property type="project" value="InterPro"/>
</dbReference>
<comment type="caution">
    <text evidence="9">The sequence shown here is derived from an EMBL/GenBank/DDBJ whole genome shotgun (WGS) entry which is preliminary data.</text>
</comment>
<dbReference type="Pfam" id="PF01694">
    <property type="entry name" value="Rhomboid"/>
    <property type="match status" value="1"/>
</dbReference>
<feature type="transmembrane region" description="Helical" evidence="7">
    <location>
        <begin position="171"/>
        <end position="192"/>
    </location>
</feature>
<keyword evidence="10" id="KW-1185">Reference proteome</keyword>
<feature type="transmembrane region" description="Helical" evidence="7">
    <location>
        <begin position="97"/>
        <end position="117"/>
    </location>
</feature>
<feature type="transmembrane region" description="Helical" evidence="7">
    <location>
        <begin position="137"/>
        <end position="159"/>
    </location>
</feature>
<comment type="subcellular location">
    <subcellularLocation>
        <location evidence="1">Membrane</location>
        <topology evidence="1">Multi-pass membrane protein</topology>
    </subcellularLocation>
</comment>
<keyword evidence="5 7" id="KW-1133">Transmembrane helix</keyword>
<dbReference type="PANTHER" id="PTHR43731:SF14">
    <property type="entry name" value="PRESENILIN-ASSOCIATED RHOMBOID-LIKE PROTEIN, MITOCHONDRIAL"/>
    <property type="match status" value="1"/>
</dbReference>
<dbReference type="GO" id="GO:0016020">
    <property type="term" value="C:membrane"/>
    <property type="evidence" value="ECO:0007669"/>
    <property type="project" value="UniProtKB-SubCell"/>
</dbReference>
<evidence type="ECO:0000256" key="6">
    <source>
        <dbReference type="ARBA" id="ARBA00023136"/>
    </source>
</evidence>
<evidence type="ECO:0000256" key="3">
    <source>
        <dbReference type="ARBA" id="ARBA00022692"/>
    </source>
</evidence>
<evidence type="ECO:0000313" key="10">
    <source>
        <dbReference type="Proteomes" id="UP000624703"/>
    </source>
</evidence>
<keyword evidence="4" id="KW-0378">Hydrolase</keyword>
<dbReference type="AlphaFoldDB" id="A0A8J7MGB6"/>
<reference evidence="9" key="1">
    <citation type="submission" date="2021-01" db="EMBL/GenBank/DDBJ databases">
        <title>Modified the classification status of verrucomicrobia.</title>
        <authorList>
            <person name="Feng X."/>
        </authorList>
    </citation>
    <scope>NUCLEOTIDE SEQUENCE</scope>
    <source>
        <strain evidence="9">_KCTC 22039</strain>
    </source>
</reference>
<evidence type="ECO:0000256" key="7">
    <source>
        <dbReference type="SAM" id="Phobius"/>
    </source>
</evidence>
<dbReference type="PANTHER" id="PTHR43731">
    <property type="entry name" value="RHOMBOID PROTEASE"/>
    <property type="match status" value="1"/>
</dbReference>
<dbReference type="InterPro" id="IPR022764">
    <property type="entry name" value="Peptidase_S54_rhomboid_dom"/>
</dbReference>
<dbReference type="GO" id="GO:0006508">
    <property type="term" value="P:proteolysis"/>
    <property type="evidence" value="ECO:0007669"/>
    <property type="project" value="UniProtKB-KW"/>
</dbReference>
<sequence>MAWLLSPAANIQVYLIFGLGFEPFTHGRVWQLLSYALLHANASHLFTNVIMLVYSGRKIQHILGRRRCAEFILVGALAGGIFHLGESWLLHANGAPSTTLVGISGAVFALLCGYCTLSPTSRFFPLPVKAINLRNGIIIASSLLMLSHPQLAIPGISQLGKWFFQHTLQDVYMISHSCHLGGALAGTFLANWSQRIALPARLKTRQADR</sequence>
<feature type="transmembrane region" description="Helical" evidence="7">
    <location>
        <begin position="68"/>
        <end position="85"/>
    </location>
</feature>
<dbReference type="EMBL" id="JAENIM010000045">
    <property type="protein sequence ID" value="MBK1792380.1"/>
    <property type="molecule type" value="Genomic_DNA"/>
</dbReference>
<evidence type="ECO:0000313" key="9">
    <source>
        <dbReference type="EMBL" id="MBK1792380.1"/>
    </source>
</evidence>
<evidence type="ECO:0000256" key="2">
    <source>
        <dbReference type="ARBA" id="ARBA00009045"/>
    </source>
</evidence>
<dbReference type="InterPro" id="IPR050925">
    <property type="entry name" value="Rhomboid_protease_S54"/>
</dbReference>
<proteinExistence type="inferred from homology"/>
<accession>A0A8J7MGB6</accession>
<name>A0A8J7MGB6_9BACT</name>
<evidence type="ECO:0000256" key="4">
    <source>
        <dbReference type="ARBA" id="ARBA00022801"/>
    </source>
</evidence>
<feature type="transmembrane region" description="Helical" evidence="7">
    <location>
        <begin position="32"/>
        <end position="56"/>
    </location>
</feature>
<dbReference type="RefSeq" id="WP_200312394.1">
    <property type="nucleotide sequence ID" value="NZ_JAENIM010000045.1"/>
</dbReference>
<dbReference type="Gene3D" id="1.20.1540.10">
    <property type="entry name" value="Rhomboid-like"/>
    <property type="match status" value="1"/>
</dbReference>
<dbReference type="InterPro" id="IPR035952">
    <property type="entry name" value="Rhomboid-like_sf"/>
</dbReference>
<organism evidence="9 10">
    <name type="scientific">Persicirhabdus sediminis</name>
    <dbReference type="NCBI Taxonomy" id="454144"/>
    <lineage>
        <taxon>Bacteria</taxon>
        <taxon>Pseudomonadati</taxon>
        <taxon>Verrucomicrobiota</taxon>
        <taxon>Verrucomicrobiia</taxon>
        <taxon>Verrucomicrobiales</taxon>
        <taxon>Verrucomicrobiaceae</taxon>
        <taxon>Persicirhabdus</taxon>
    </lineage>
</organism>
<gene>
    <name evidence="9" type="ORF">JIN82_14545</name>
</gene>
<keyword evidence="9" id="KW-0645">Protease</keyword>
<feature type="domain" description="Peptidase S54 rhomboid" evidence="8">
    <location>
        <begin position="27"/>
        <end position="190"/>
    </location>
</feature>
<dbReference type="SUPFAM" id="SSF144091">
    <property type="entry name" value="Rhomboid-like"/>
    <property type="match status" value="1"/>
</dbReference>
<keyword evidence="6 7" id="KW-0472">Membrane</keyword>
<evidence type="ECO:0000256" key="5">
    <source>
        <dbReference type="ARBA" id="ARBA00022989"/>
    </source>
</evidence>